<dbReference type="InterPro" id="IPR052016">
    <property type="entry name" value="Bact_Sigma-Reg"/>
</dbReference>
<dbReference type="PANTHER" id="PTHR43156:SF2">
    <property type="entry name" value="STAGE II SPORULATION PROTEIN E"/>
    <property type="match status" value="1"/>
</dbReference>
<sequence>LHSKAQFMPSPTPASVMRQSNEDLYNDFTRIGVFATVFVGQYEAEHREIAYANAGHAPVIYRPRSGNAELLLADNTAIGILPVNHFQNRYLPLRPGDLLVVATDGFSDARNADDEMFGIERLLIAIDELAERSAREIADGLFSAIDRFSAGHPQDDDQTLIVLKGAEP</sequence>
<feature type="domain" description="PPM-type phosphatase" evidence="2">
    <location>
        <begin position="1"/>
        <end position="165"/>
    </location>
</feature>
<accession>A0A2J6WQM4</accession>
<name>A0A2J6WQM4_9CHLR</name>
<dbReference type="SMART" id="SM00331">
    <property type="entry name" value="PP2C_SIG"/>
    <property type="match status" value="1"/>
</dbReference>
<dbReference type="AlphaFoldDB" id="A0A2J6WQM4"/>
<reference evidence="3 4" key="1">
    <citation type="submission" date="2018-01" db="EMBL/GenBank/DDBJ databases">
        <title>Metagenomic assembled genomes from two thermal pools in the Uzon Caldera, Kamchatka, Russia.</title>
        <authorList>
            <person name="Wilkins L."/>
            <person name="Ettinger C."/>
        </authorList>
    </citation>
    <scope>NUCLEOTIDE SEQUENCE [LARGE SCALE GENOMIC DNA]</scope>
    <source>
        <strain evidence="3">ZAV-02</strain>
    </source>
</reference>
<dbReference type="Pfam" id="PF07228">
    <property type="entry name" value="SpoIIE"/>
    <property type="match status" value="1"/>
</dbReference>
<dbReference type="SUPFAM" id="SSF81606">
    <property type="entry name" value="PP2C-like"/>
    <property type="match status" value="1"/>
</dbReference>
<dbReference type="GO" id="GO:0016791">
    <property type="term" value="F:phosphatase activity"/>
    <property type="evidence" value="ECO:0007669"/>
    <property type="project" value="TreeGrafter"/>
</dbReference>
<comment type="caution">
    <text evidence="3">The sequence shown here is derived from an EMBL/GenBank/DDBJ whole genome shotgun (WGS) entry which is preliminary data.</text>
</comment>
<keyword evidence="1" id="KW-0378">Hydrolase</keyword>
<dbReference type="InterPro" id="IPR036457">
    <property type="entry name" value="PPM-type-like_dom_sf"/>
</dbReference>
<gene>
    <name evidence="3" type="ORF">C0184_16995</name>
</gene>
<dbReference type="PANTHER" id="PTHR43156">
    <property type="entry name" value="STAGE II SPORULATION PROTEIN E-RELATED"/>
    <property type="match status" value="1"/>
</dbReference>
<organism evidence="3 4">
    <name type="scientific">Chloroflexus aggregans</name>
    <dbReference type="NCBI Taxonomy" id="152260"/>
    <lineage>
        <taxon>Bacteria</taxon>
        <taxon>Bacillati</taxon>
        <taxon>Chloroflexota</taxon>
        <taxon>Chloroflexia</taxon>
        <taxon>Chloroflexales</taxon>
        <taxon>Chloroflexineae</taxon>
        <taxon>Chloroflexaceae</taxon>
        <taxon>Chloroflexus</taxon>
    </lineage>
</organism>
<evidence type="ECO:0000259" key="2">
    <source>
        <dbReference type="SMART" id="SM00331"/>
    </source>
</evidence>
<evidence type="ECO:0000313" key="4">
    <source>
        <dbReference type="Proteomes" id="UP000243376"/>
    </source>
</evidence>
<dbReference type="Proteomes" id="UP000243376">
    <property type="component" value="Unassembled WGS sequence"/>
</dbReference>
<protein>
    <submittedName>
        <fullName evidence="3">Stage II sporulation protein E</fullName>
    </submittedName>
</protein>
<proteinExistence type="predicted"/>
<evidence type="ECO:0000256" key="1">
    <source>
        <dbReference type="ARBA" id="ARBA00022801"/>
    </source>
</evidence>
<feature type="non-terminal residue" evidence="3">
    <location>
        <position position="1"/>
    </location>
</feature>
<dbReference type="Gene3D" id="3.60.40.10">
    <property type="entry name" value="PPM-type phosphatase domain"/>
    <property type="match status" value="1"/>
</dbReference>
<dbReference type="InterPro" id="IPR001932">
    <property type="entry name" value="PPM-type_phosphatase-like_dom"/>
</dbReference>
<evidence type="ECO:0000313" key="3">
    <source>
        <dbReference type="EMBL" id="PMP72687.1"/>
    </source>
</evidence>
<dbReference type="EMBL" id="PNIQ01001138">
    <property type="protein sequence ID" value="PMP72687.1"/>
    <property type="molecule type" value="Genomic_DNA"/>
</dbReference>